<protein>
    <submittedName>
        <fullName evidence="2">Uncharacterized protein</fullName>
    </submittedName>
</protein>
<evidence type="ECO:0000313" key="2">
    <source>
        <dbReference type="EMBL" id="KAF2767028.1"/>
    </source>
</evidence>
<proteinExistence type="predicted"/>
<evidence type="ECO:0000313" key="3">
    <source>
        <dbReference type="Proteomes" id="UP000799436"/>
    </source>
</evidence>
<reference evidence="2" key="1">
    <citation type="journal article" date="2020" name="Stud. Mycol.">
        <title>101 Dothideomycetes genomes: a test case for predicting lifestyles and emergence of pathogens.</title>
        <authorList>
            <person name="Haridas S."/>
            <person name="Albert R."/>
            <person name="Binder M."/>
            <person name="Bloem J."/>
            <person name="Labutti K."/>
            <person name="Salamov A."/>
            <person name="Andreopoulos B."/>
            <person name="Baker S."/>
            <person name="Barry K."/>
            <person name="Bills G."/>
            <person name="Bluhm B."/>
            <person name="Cannon C."/>
            <person name="Castanera R."/>
            <person name="Culley D."/>
            <person name="Daum C."/>
            <person name="Ezra D."/>
            <person name="Gonzalez J."/>
            <person name="Henrissat B."/>
            <person name="Kuo A."/>
            <person name="Liang C."/>
            <person name="Lipzen A."/>
            <person name="Lutzoni F."/>
            <person name="Magnuson J."/>
            <person name="Mondo S."/>
            <person name="Nolan M."/>
            <person name="Ohm R."/>
            <person name="Pangilinan J."/>
            <person name="Park H.-J."/>
            <person name="Ramirez L."/>
            <person name="Alfaro M."/>
            <person name="Sun H."/>
            <person name="Tritt A."/>
            <person name="Yoshinaga Y."/>
            <person name="Zwiers L.-H."/>
            <person name="Turgeon B."/>
            <person name="Goodwin S."/>
            <person name="Spatafora J."/>
            <person name="Crous P."/>
            <person name="Grigoriev I."/>
        </authorList>
    </citation>
    <scope>NUCLEOTIDE SEQUENCE</scope>
    <source>
        <strain evidence="2">CBS 116005</strain>
    </source>
</reference>
<dbReference type="AlphaFoldDB" id="A0A6G1L3M7"/>
<dbReference type="Proteomes" id="UP000799436">
    <property type="component" value="Unassembled WGS sequence"/>
</dbReference>
<gene>
    <name evidence="2" type="ORF">EJ03DRAFT_353457</name>
</gene>
<evidence type="ECO:0000256" key="1">
    <source>
        <dbReference type="SAM" id="MobiDB-lite"/>
    </source>
</evidence>
<organism evidence="2 3">
    <name type="scientific">Teratosphaeria nubilosa</name>
    <dbReference type="NCBI Taxonomy" id="161662"/>
    <lineage>
        <taxon>Eukaryota</taxon>
        <taxon>Fungi</taxon>
        <taxon>Dikarya</taxon>
        <taxon>Ascomycota</taxon>
        <taxon>Pezizomycotina</taxon>
        <taxon>Dothideomycetes</taxon>
        <taxon>Dothideomycetidae</taxon>
        <taxon>Mycosphaerellales</taxon>
        <taxon>Teratosphaeriaceae</taxon>
        <taxon>Teratosphaeria</taxon>
    </lineage>
</organism>
<name>A0A6G1L3M7_9PEZI</name>
<feature type="region of interest" description="Disordered" evidence="1">
    <location>
        <begin position="63"/>
        <end position="82"/>
    </location>
</feature>
<dbReference type="EMBL" id="ML995862">
    <property type="protein sequence ID" value="KAF2767028.1"/>
    <property type="molecule type" value="Genomic_DNA"/>
</dbReference>
<dbReference type="OrthoDB" id="10640180at2759"/>
<accession>A0A6G1L3M7</accession>
<sequence>MADVHIDPLRLPGSLKKALRQKDPGEIRRILRAWDNILYDGATSPNVLLHVLSSTYNTNIGSGARGSSGSATQASYHEISEDTAKLPPRESLKLVSLTAADGRTFNIDTVVDEIWDFTHSSRLREFCKPQTEKIEKGAGPGALDLVSHLHQRMAILVMPSRYLGDVVASNMPRNYRDDDKMYFRIMTEIKAVREASAAESKPSSALKRLCTHVVTAYRRIVEKGRIVTPYGSRVYAAATEAAIILSLPESIATLVSSRLFKLGESIEQLLDAINERGFATMRPFADALLNKDHGDGCYQALLRIVTMHEIEIERDRRAIERQACKRMKYLTASEATETIDWLSTAARREAAEDLAARPLPIGTPKEDLYESVIAFGHALLNGLKILPMKKSVAVSAFRRVVEKKIKEY</sequence>
<keyword evidence="3" id="KW-1185">Reference proteome</keyword>